<dbReference type="PANTHER" id="PTHR42693:SF53">
    <property type="entry name" value="ENDO-4-O-SULFATASE"/>
    <property type="match status" value="1"/>
</dbReference>
<dbReference type="InterPro" id="IPR000917">
    <property type="entry name" value="Sulfatase_N"/>
</dbReference>
<dbReference type="eggNOG" id="COG3119">
    <property type="taxonomic scope" value="Bacteria"/>
</dbReference>
<keyword evidence="5" id="KW-1185">Reference proteome</keyword>
<comment type="similarity">
    <text evidence="1">Belongs to the sulfatase family.</text>
</comment>
<sequence length="478" mass="52953">MKLSQLLVAVFAICYLPFVRGADAKPNIVILLADDLRADGLASLGHPVVKTPNVDSLVSTGFIFHRAYTMGSMEGAVCLPSRTMLLTGMSMFHAMKAVPRGKGPIAPDDTPDTYSFPRAMKAAGYATLHTGKNDNSPKLVTAEFDETYDPGESMACADKAIEFIKRTAGTKPMCLYIAPHEPHDPQYATPDFYAHYNPEDVPLPKAFAPFHTFDNGDIKVRDEMTLPWPRTKENLGKKLARYYASTEYWDAAMGRIVQALRDAGQFENTIFIIAGDNGLSLGEHGLLGKQNLYEFGGMHVPLIVAGKGIPKGETRATVYLMDVFPTLCELTGTPIPKRVEGLSLAPVIHGKKARVREYLFNAYKTCQRSISDDRWKLIRYPLINRTQLFDLAHDPHEEVDLNDQPEHEKKVKALLAKLAQLQKQYEDPYPLHVDKPQPGAWSPALLTPQDLAAQAKETEVTFSPPPYLSTLKKKAAGK</sequence>
<feature type="domain" description="Sulfatase N-terminal" evidence="3">
    <location>
        <begin position="26"/>
        <end position="332"/>
    </location>
</feature>
<dbReference type="Gene3D" id="3.40.720.10">
    <property type="entry name" value="Alkaline Phosphatase, subunit A"/>
    <property type="match status" value="1"/>
</dbReference>
<proteinExistence type="inferred from homology"/>
<dbReference type="SUPFAM" id="SSF53649">
    <property type="entry name" value="Alkaline phosphatase-like"/>
    <property type="match status" value="1"/>
</dbReference>
<dbReference type="Pfam" id="PF00884">
    <property type="entry name" value="Sulfatase"/>
    <property type="match status" value="1"/>
</dbReference>
<reference evidence="4 5" key="1">
    <citation type="journal article" date="2011" name="J. Bacteriol.">
        <title>Genome sequence of Chthoniobacter flavus Ellin428, an aerobic heterotrophic soil bacterium.</title>
        <authorList>
            <person name="Kant R."/>
            <person name="van Passel M.W."/>
            <person name="Palva A."/>
            <person name="Lucas S."/>
            <person name="Lapidus A."/>
            <person name="Glavina Del Rio T."/>
            <person name="Dalin E."/>
            <person name="Tice H."/>
            <person name="Bruce D."/>
            <person name="Goodwin L."/>
            <person name="Pitluck S."/>
            <person name="Larimer F.W."/>
            <person name="Land M.L."/>
            <person name="Hauser L."/>
            <person name="Sangwan P."/>
            <person name="de Vos W.M."/>
            <person name="Janssen P.H."/>
            <person name="Smidt H."/>
        </authorList>
    </citation>
    <scope>NUCLEOTIDE SEQUENCE [LARGE SCALE GENOMIC DNA]</scope>
    <source>
        <strain evidence="4 5">Ellin428</strain>
    </source>
</reference>
<accession>B4D919</accession>
<evidence type="ECO:0000256" key="1">
    <source>
        <dbReference type="ARBA" id="ARBA00008779"/>
    </source>
</evidence>
<dbReference type="InParanoid" id="B4D919"/>
<evidence type="ECO:0000313" key="4">
    <source>
        <dbReference type="EMBL" id="EDY17064.1"/>
    </source>
</evidence>
<dbReference type="EMBL" id="ABVL01000024">
    <property type="protein sequence ID" value="EDY17064.1"/>
    <property type="molecule type" value="Genomic_DNA"/>
</dbReference>
<protein>
    <submittedName>
        <fullName evidence="4">Sulfatase</fullName>
    </submittedName>
</protein>
<evidence type="ECO:0000256" key="2">
    <source>
        <dbReference type="ARBA" id="ARBA00022801"/>
    </source>
</evidence>
<dbReference type="AlphaFoldDB" id="B4D919"/>
<gene>
    <name evidence="4" type="ORF">CfE428DRAFT_5409</name>
</gene>
<dbReference type="CDD" id="cd16155">
    <property type="entry name" value="sulfatase_like"/>
    <property type="match status" value="1"/>
</dbReference>
<dbReference type="InterPro" id="IPR050738">
    <property type="entry name" value="Sulfatase"/>
</dbReference>
<dbReference type="InterPro" id="IPR017850">
    <property type="entry name" value="Alkaline_phosphatase_core_sf"/>
</dbReference>
<dbReference type="RefSeq" id="WP_006982730.1">
    <property type="nucleotide sequence ID" value="NZ_ABVL01000024.1"/>
</dbReference>
<comment type="caution">
    <text evidence="4">The sequence shown here is derived from an EMBL/GenBank/DDBJ whole genome shotgun (WGS) entry which is preliminary data.</text>
</comment>
<dbReference type="Proteomes" id="UP000005824">
    <property type="component" value="Unassembled WGS sequence"/>
</dbReference>
<dbReference type="GO" id="GO:0004065">
    <property type="term" value="F:arylsulfatase activity"/>
    <property type="evidence" value="ECO:0007669"/>
    <property type="project" value="TreeGrafter"/>
</dbReference>
<dbReference type="PANTHER" id="PTHR42693">
    <property type="entry name" value="ARYLSULFATASE FAMILY MEMBER"/>
    <property type="match status" value="1"/>
</dbReference>
<dbReference type="STRING" id="497964.CfE428DRAFT_5409"/>
<evidence type="ECO:0000313" key="5">
    <source>
        <dbReference type="Proteomes" id="UP000005824"/>
    </source>
</evidence>
<evidence type="ECO:0000259" key="3">
    <source>
        <dbReference type="Pfam" id="PF00884"/>
    </source>
</evidence>
<organism evidence="4 5">
    <name type="scientific">Chthoniobacter flavus Ellin428</name>
    <dbReference type="NCBI Taxonomy" id="497964"/>
    <lineage>
        <taxon>Bacteria</taxon>
        <taxon>Pseudomonadati</taxon>
        <taxon>Verrucomicrobiota</taxon>
        <taxon>Spartobacteria</taxon>
        <taxon>Chthoniobacterales</taxon>
        <taxon>Chthoniobacteraceae</taxon>
        <taxon>Chthoniobacter</taxon>
    </lineage>
</organism>
<keyword evidence="2" id="KW-0378">Hydrolase</keyword>
<name>B4D919_9BACT</name>